<dbReference type="Gene3D" id="3.30.1330.60">
    <property type="entry name" value="OmpA-like domain"/>
    <property type="match status" value="1"/>
</dbReference>
<organism evidence="7 8">
    <name type="scientific">Dawidia cretensis</name>
    <dbReference type="NCBI Taxonomy" id="2782350"/>
    <lineage>
        <taxon>Bacteria</taxon>
        <taxon>Pseudomonadati</taxon>
        <taxon>Bacteroidota</taxon>
        <taxon>Cytophagia</taxon>
        <taxon>Cytophagales</taxon>
        <taxon>Chryseotaleaceae</taxon>
        <taxon>Dawidia</taxon>
    </lineage>
</organism>
<dbReference type="PRINTS" id="PR01021">
    <property type="entry name" value="OMPADOMAIN"/>
</dbReference>
<evidence type="ECO:0000313" key="8">
    <source>
        <dbReference type="Proteomes" id="UP001319080"/>
    </source>
</evidence>
<dbReference type="EMBL" id="JAHESE010000001">
    <property type="protein sequence ID" value="MBT1706922.1"/>
    <property type="molecule type" value="Genomic_DNA"/>
</dbReference>
<dbReference type="InterPro" id="IPR058897">
    <property type="entry name" value="PAPPA_SD_C"/>
</dbReference>
<dbReference type="InterPro" id="IPR006665">
    <property type="entry name" value="OmpA-like"/>
</dbReference>
<evidence type="ECO:0000256" key="5">
    <source>
        <dbReference type="SAM" id="SignalP"/>
    </source>
</evidence>
<dbReference type="PANTHER" id="PTHR30329">
    <property type="entry name" value="STATOR ELEMENT OF FLAGELLAR MOTOR COMPLEX"/>
    <property type="match status" value="1"/>
</dbReference>
<dbReference type="RefSeq" id="WP_254082505.1">
    <property type="nucleotide sequence ID" value="NZ_JAHESE010000001.1"/>
</dbReference>
<keyword evidence="3" id="KW-0998">Cell outer membrane</keyword>
<feature type="chain" id="PRO_5042965375" evidence="5">
    <location>
        <begin position="21"/>
        <end position="677"/>
    </location>
</feature>
<dbReference type="AlphaFoldDB" id="A0AAP2DVU3"/>
<comment type="subcellular location">
    <subcellularLocation>
        <location evidence="1">Cell outer membrane</location>
    </subcellularLocation>
</comment>
<feature type="domain" description="OmpA-like" evidence="6">
    <location>
        <begin position="561"/>
        <end position="677"/>
    </location>
</feature>
<gene>
    <name evidence="7" type="ORF">KK062_01735</name>
</gene>
<name>A0AAP2DVU3_9BACT</name>
<dbReference type="Proteomes" id="UP001319080">
    <property type="component" value="Unassembled WGS sequence"/>
</dbReference>
<dbReference type="Pfam" id="PF25900">
    <property type="entry name" value="PAPPA"/>
    <property type="match status" value="1"/>
</dbReference>
<evidence type="ECO:0000256" key="1">
    <source>
        <dbReference type="ARBA" id="ARBA00004442"/>
    </source>
</evidence>
<evidence type="ECO:0000256" key="3">
    <source>
        <dbReference type="ARBA" id="ARBA00023237"/>
    </source>
</evidence>
<dbReference type="SUPFAM" id="SSF82171">
    <property type="entry name" value="DPP6 N-terminal domain-like"/>
    <property type="match status" value="1"/>
</dbReference>
<keyword evidence="8" id="KW-1185">Reference proteome</keyword>
<dbReference type="CDD" id="cd07185">
    <property type="entry name" value="OmpA_C-like"/>
    <property type="match status" value="1"/>
</dbReference>
<proteinExistence type="predicted"/>
<dbReference type="Pfam" id="PF00691">
    <property type="entry name" value="OmpA"/>
    <property type="match status" value="1"/>
</dbReference>
<keyword evidence="5" id="KW-0732">Signal</keyword>
<dbReference type="InterPro" id="IPR050330">
    <property type="entry name" value="Bact_OuterMem_StrucFunc"/>
</dbReference>
<evidence type="ECO:0000313" key="7">
    <source>
        <dbReference type="EMBL" id="MBT1706922.1"/>
    </source>
</evidence>
<protein>
    <submittedName>
        <fullName evidence="7">OmpA family protein</fullName>
    </submittedName>
</protein>
<feature type="signal peptide" evidence="5">
    <location>
        <begin position="1"/>
        <end position="20"/>
    </location>
</feature>
<evidence type="ECO:0000259" key="6">
    <source>
        <dbReference type="PROSITE" id="PS51123"/>
    </source>
</evidence>
<evidence type="ECO:0000256" key="2">
    <source>
        <dbReference type="ARBA" id="ARBA00023136"/>
    </source>
</evidence>
<dbReference type="InterPro" id="IPR006664">
    <property type="entry name" value="OMP_bac"/>
</dbReference>
<accession>A0AAP2DVU3</accession>
<evidence type="ECO:0000256" key="4">
    <source>
        <dbReference type="PROSITE-ProRule" id="PRU00473"/>
    </source>
</evidence>
<reference evidence="7 8" key="1">
    <citation type="submission" date="2021-05" db="EMBL/GenBank/DDBJ databases">
        <title>A Polyphasic approach of four new species of the genus Ohtaekwangia: Ohtaekwangia histidinii sp. nov., Ohtaekwangia cretensis sp. nov., Ohtaekwangia indiensis sp. nov., Ohtaekwangia reichenbachii sp. nov. from diverse environment.</title>
        <authorList>
            <person name="Octaviana S."/>
        </authorList>
    </citation>
    <scope>NUCLEOTIDE SEQUENCE [LARGE SCALE GENOMIC DNA]</scope>
    <source>
        <strain evidence="7 8">PWU5</strain>
    </source>
</reference>
<dbReference type="SUPFAM" id="SSF103088">
    <property type="entry name" value="OmpA-like"/>
    <property type="match status" value="1"/>
</dbReference>
<dbReference type="PANTHER" id="PTHR30329:SF21">
    <property type="entry name" value="LIPOPROTEIN YIAD-RELATED"/>
    <property type="match status" value="1"/>
</dbReference>
<dbReference type="InterPro" id="IPR011659">
    <property type="entry name" value="WD40"/>
</dbReference>
<keyword evidence="2 4" id="KW-0472">Membrane</keyword>
<sequence>MKRLLITTLLLTGFSLLSKAQVVQWASSVIEFSSELTPIQYSAKQALGKPNVLPAGGQSPNAWAPDKPKRKEFLKLGFANPISIRQIAIAESHNPSAIFRVLAYDPAGKEYVINTLNPMAIPLKGRMLNIFVEQTPYKVAAVKIEFDGAAVPDYFSIDAVAISDSNYPIIADIPQMQMLASGILIEALDKNVNSEYKELNPLLSPDGKTLYFSRSNHPENVGGVNDKEDIWYSELDTTGHWQLAKNMGPQFNNKGPNFVNTIRSITPDGKAAIMVLGNRYDNQGKMSAGVSITSNVSGVWSAPKALNIKNDYNFNEKANYFLADNRKTLLLSVQRSDSHGDRDLYITFMNADSTWSEPLNLGDVVNTAAEESGPFLASDDKTLYFSSKGFSGYGGNDIYVSRRLDDTWTNWSEPENLGPEINSPLEDLFFNIPSSSDFAYYSRGVTETNTDIFRVKLPIIKSPEPWVTVRGKVIDKTTGKPVGAKIIYEQLPSGRELGITQSNPQTGEYEIRLPAGQLYGIRTEAEGKISESQNLDLRGITADKVIDQKNIDLSPLIVTSPQPEAVIVLNNVFFDFDKATLKPESYPELNRLVTFLNNNAGVNVQIAGHTDSVGPEPYNLDLSKRRANSVVQYLYDKGVTKEKVKTVFFGETKPIDTNATREGRQKNRRVEFKIVNL</sequence>
<dbReference type="GO" id="GO:0009279">
    <property type="term" value="C:cell outer membrane"/>
    <property type="evidence" value="ECO:0007669"/>
    <property type="project" value="UniProtKB-SubCell"/>
</dbReference>
<comment type="caution">
    <text evidence="7">The sequence shown here is derived from an EMBL/GenBank/DDBJ whole genome shotgun (WGS) entry which is preliminary data.</text>
</comment>
<dbReference type="Pfam" id="PF07676">
    <property type="entry name" value="PD40"/>
    <property type="match status" value="2"/>
</dbReference>
<dbReference type="PROSITE" id="PS51123">
    <property type="entry name" value="OMPA_2"/>
    <property type="match status" value="1"/>
</dbReference>
<dbReference type="InterPro" id="IPR036737">
    <property type="entry name" value="OmpA-like_sf"/>
</dbReference>